<dbReference type="Proteomes" id="UP001301326">
    <property type="component" value="Chromosome"/>
</dbReference>
<accession>A0AA95KK11</accession>
<keyword evidence="1" id="KW-0812">Transmembrane</keyword>
<keyword evidence="1" id="KW-0472">Membrane</keyword>
<dbReference type="KEGG" id="tput:QJT81_08475"/>
<reference evidence="2" key="2">
    <citation type="submission" date="2023-04" db="EMBL/GenBank/DDBJ databases">
        <authorList>
            <person name="Beletskiy A.V."/>
            <person name="Mardanov A.V."/>
            <person name="Ravin N.V."/>
        </authorList>
    </citation>
    <scope>NUCLEOTIDE SEQUENCE</scope>
    <source>
        <strain evidence="2">GKL-02</strain>
    </source>
</reference>
<evidence type="ECO:0000256" key="1">
    <source>
        <dbReference type="SAM" id="Phobius"/>
    </source>
</evidence>
<reference evidence="2" key="1">
    <citation type="journal article" date="2023" name="Int. J. Mol. Sci.">
        <title>Metagenomics Revealed a New Genus 'Candidatus Thiocaldithrix dubininis' gen. nov., sp. nov. and a New Species 'Candidatus Thiothrix putei' sp. nov. in the Family Thiotrichaceae, Some Members of Which Have Traits of Both Na+- and H+-Motive Energetics.</title>
        <authorList>
            <person name="Ravin N.V."/>
            <person name="Muntyan M.S."/>
            <person name="Smolyakov D.D."/>
            <person name="Rudenko T.S."/>
            <person name="Beletsky A.V."/>
            <person name="Mardanov A.V."/>
            <person name="Grabovich M.Y."/>
        </authorList>
    </citation>
    <scope>NUCLEOTIDE SEQUENCE</scope>
    <source>
        <strain evidence="2">GKL-02</strain>
    </source>
</reference>
<feature type="transmembrane region" description="Helical" evidence="1">
    <location>
        <begin position="77"/>
        <end position="96"/>
    </location>
</feature>
<evidence type="ECO:0000313" key="2">
    <source>
        <dbReference type="EMBL" id="WGZ95999.1"/>
    </source>
</evidence>
<name>A0AA95KK11_9GAMM</name>
<sequence>MALIIAVWQIRAAENIQREASAREAFKEYLKLAIDKPDFAVENLSLAKGKKSMTGNVRSPQTRSPHLAGASPMNIDWLTPYLALISVALLLASTALSQRTDRSLSEIEGNMEREIFLYQQWQELYVWTLLLGMVCVWLAINGRRKSE</sequence>
<gene>
    <name evidence="2" type="ORF">QJT81_08475</name>
</gene>
<protein>
    <submittedName>
        <fullName evidence="2">Uncharacterized protein</fullName>
    </submittedName>
</protein>
<keyword evidence="1" id="KW-1133">Transmembrane helix</keyword>
<dbReference type="EMBL" id="CP124756">
    <property type="protein sequence ID" value="WGZ95999.1"/>
    <property type="molecule type" value="Genomic_DNA"/>
</dbReference>
<organism evidence="2">
    <name type="scientific">Candidatus Thiothrix putei</name>
    <dbReference type="NCBI Taxonomy" id="3080811"/>
    <lineage>
        <taxon>Bacteria</taxon>
        <taxon>Pseudomonadati</taxon>
        <taxon>Pseudomonadota</taxon>
        <taxon>Gammaproteobacteria</taxon>
        <taxon>Thiotrichales</taxon>
        <taxon>Thiotrichaceae</taxon>
        <taxon>Thiothrix</taxon>
    </lineage>
</organism>
<proteinExistence type="predicted"/>
<dbReference type="AlphaFoldDB" id="A0AA95KK11"/>
<feature type="transmembrane region" description="Helical" evidence="1">
    <location>
        <begin position="124"/>
        <end position="140"/>
    </location>
</feature>